<dbReference type="Pfam" id="PF02545">
    <property type="entry name" value="Maf"/>
    <property type="match status" value="1"/>
</dbReference>
<organism evidence="3">
    <name type="scientific">Ornithodoros turicata</name>
    <dbReference type="NCBI Taxonomy" id="34597"/>
    <lineage>
        <taxon>Eukaryota</taxon>
        <taxon>Metazoa</taxon>
        <taxon>Ecdysozoa</taxon>
        <taxon>Arthropoda</taxon>
        <taxon>Chelicerata</taxon>
        <taxon>Arachnida</taxon>
        <taxon>Acari</taxon>
        <taxon>Parasitiformes</taxon>
        <taxon>Ixodida</taxon>
        <taxon>Ixodoidea</taxon>
        <taxon>Argasidae</taxon>
        <taxon>Ornithodorinae</taxon>
        <taxon>Ornithodoros</taxon>
    </lineage>
</organism>
<accession>A0A2R5LMZ2</accession>
<dbReference type="EMBL" id="GGLE01006780">
    <property type="protein sequence ID" value="MBY10906.1"/>
    <property type="molecule type" value="Transcribed_RNA"/>
</dbReference>
<dbReference type="GO" id="GO:0047429">
    <property type="term" value="F:nucleoside triphosphate diphosphatase activity"/>
    <property type="evidence" value="ECO:0007669"/>
    <property type="project" value="InterPro"/>
</dbReference>
<keyword evidence="2" id="KW-0378">Hydrolase</keyword>
<dbReference type="InterPro" id="IPR003697">
    <property type="entry name" value="Maf-like"/>
</dbReference>
<proteinExistence type="inferred from homology"/>
<comment type="cofactor">
    <cofactor evidence="1">
        <name>a divalent metal cation</name>
        <dbReference type="ChEBI" id="CHEBI:60240"/>
    </cofactor>
</comment>
<dbReference type="CDD" id="cd00555">
    <property type="entry name" value="Maf"/>
    <property type="match status" value="1"/>
</dbReference>
<reference evidence="3" key="1">
    <citation type="submission" date="2018-03" db="EMBL/GenBank/DDBJ databases">
        <title>The relapsing fever spirochete Borrelia turicatae persists in the highly oxidative environment of its soft-bodied tick vector.</title>
        <authorList>
            <person name="Bourret T.J."/>
            <person name="Boyle W.K."/>
            <person name="Valenzuela J.G."/>
            <person name="Oliveira F."/>
            <person name="Lopez J.E."/>
        </authorList>
    </citation>
    <scope>NUCLEOTIDE SEQUENCE</scope>
    <source>
        <strain evidence="3">Kansas strain/isolate</strain>
        <tissue evidence="3">Salivary glands</tissue>
    </source>
</reference>
<protein>
    <submittedName>
        <fullName evidence="3">Putative nucleic acid-binding protein asmtl</fullName>
    </submittedName>
</protein>
<name>A0A2R5LMZ2_9ACAR</name>
<dbReference type="PIRSF" id="PIRSF006305">
    <property type="entry name" value="Maf"/>
    <property type="match status" value="1"/>
</dbReference>
<dbReference type="HAMAP" id="MF_00528">
    <property type="entry name" value="Maf"/>
    <property type="match status" value="1"/>
</dbReference>
<evidence type="ECO:0000313" key="3">
    <source>
        <dbReference type="EMBL" id="MBY10906.1"/>
    </source>
</evidence>
<dbReference type="NCBIfam" id="TIGR00172">
    <property type="entry name" value="maf"/>
    <property type="match status" value="1"/>
</dbReference>
<evidence type="ECO:0000256" key="1">
    <source>
        <dbReference type="ARBA" id="ARBA00001968"/>
    </source>
</evidence>
<dbReference type="AlphaFoldDB" id="A0A2R5LMZ2"/>
<dbReference type="PANTHER" id="PTHR43213">
    <property type="entry name" value="BIFUNCTIONAL DTTP/UTP PYROPHOSPHATASE/METHYLTRANSFERASE PROTEIN-RELATED"/>
    <property type="match status" value="1"/>
</dbReference>
<dbReference type="Gene3D" id="3.90.950.10">
    <property type="match status" value="1"/>
</dbReference>
<dbReference type="SUPFAM" id="SSF52972">
    <property type="entry name" value="ITPase-like"/>
    <property type="match status" value="1"/>
</dbReference>
<sequence length="215" mass="23743">MLEPLLPILERKQIILASSSPRRKEILNMLGLKYQIVTSDFEENLNKDDFPTPVQYAIETSRRKAVDVAEILSKASKSADLIIAADTIVTVDNVIYGKPKDQADAIGILKKLNNRSHTVETGVTLLYPSNGKFLSRCFSETTLVHITGMTQSMMEGYVKTGEPMGKAGAYGIQGKGGSLIEKISGDYYNVMGFPLHKFCKELITLYTELGFVDKA</sequence>
<evidence type="ECO:0000256" key="2">
    <source>
        <dbReference type="ARBA" id="ARBA00022801"/>
    </source>
</evidence>
<dbReference type="InterPro" id="IPR029001">
    <property type="entry name" value="ITPase-like_fam"/>
</dbReference>
<dbReference type="PANTHER" id="PTHR43213:SF5">
    <property type="entry name" value="BIFUNCTIONAL DTTP_UTP PYROPHOSPHATASE_METHYLTRANSFERASE PROTEIN-RELATED"/>
    <property type="match status" value="1"/>
</dbReference>